<dbReference type="InterPro" id="IPR033479">
    <property type="entry name" value="dCache_1"/>
</dbReference>
<feature type="domain" description="HAMP" evidence="12">
    <location>
        <begin position="296"/>
        <end position="350"/>
    </location>
</feature>
<feature type="transmembrane region" description="Helical" evidence="10">
    <location>
        <begin position="272"/>
        <end position="299"/>
    </location>
</feature>
<dbReference type="GO" id="GO:0005886">
    <property type="term" value="C:plasma membrane"/>
    <property type="evidence" value="ECO:0007669"/>
    <property type="project" value="UniProtKB-SubCell"/>
</dbReference>
<organism evidence="13 14">
    <name type="scientific">Paucibacter sediminis</name>
    <dbReference type="NCBI Taxonomy" id="3019553"/>
    <lineage>
        <taxon>Bacteria</taxon>
        <taxon>Pseudomonadati</taxon>
        <taxon>Pseudomonadota</taxon>
        <taxon>Betaproteobacteria</taxon>
        <taxon>Burkholderiales</taxon>
        <taxon>Sphaerotilaceae</taxon>
        <taxon>Roseateles</taxon>
    </lineage>
</organism>
<dbReference type="PANTHER" id="PTHR43531:SF14">
    <property type="entry name" value="METHYL-ACCEPTING CHEMOTAXIS PROTEIN I-RELATED"/>
    <property type="match status" value="1"/>
</dbReference>
<dbReference type="SMART" id="SM00283">
    <property type="entry name" value="MA"/>
    <property type="match status" value="1"/>
</dbReference>
<sequence length="688" mass="70558">MFESIKTRLIALSIGVVVLSLLAATVANYATVRSHTQHQVLASMDELAAARGATIAQWVRSQKDIIGALAPAVAAADPVPLLVQAAKSGRLDAAYIGFADKKIVFNSPQNLPPDYDPTSRPWYTQAAAASGSIITPPYVDAAKKLLVVTFAQAIKDGGSTKAVTASDVFLDDVVATVKAIKPTPNGFAFLTMSDGRIVAHPDANLALKPSSDLSAQLDAKALKAAQEAKGEWIEAKVGDASYLVRGVAIPDTDWTLYVAADRSEALASLSSLLRAAAITALVMMALAGLVVTGSITGLLRGLDRVRKALDEISAGGGDLTQRLPADSKDEIGRIASSFNTFAEKIQHILLDVRAASSSITTASSEIATGAQDLSQRTEQTASNLQQAASSMEQLTGTVRQTADAAQTANQLASSASSAAAKGGEVVSQVVSTMDEINTSSKKINDIIGVIDGIAFQTNILALNAAVEAARAGEQGRGFAVVASEVRSLAQRSAEAAKEIKALIGASVDRVEVGSRLVEAAGQSMTDIVSSVQRVTDIIGEITAAASEQSDGIGQVNGAVVQLDQMTQQNAALVEESAAAAESLKDQAHRLTEVVSVFRLGNDDAKHGGYAMAASSPKPAPKAAGAKPAASKPGSPHPAAKPATSAAAKPATTAAADGWSAKPAKPAAAPPAPAAAAAQDDAHGDWQSF</sequence>
<keyword evidence="5 10" id="KW-1133">Transmembrane helix</keyword>
<dbReference type="InterPro" id="IPR051310">
    <property type="entry name" value="MCP_chemotaxis"/>
</dbReference>
<evidence type="ECO:0000256" key="6">
    <source>
        <dbReference type="ARBA" id="ARBA00023136"/>
    </source>
</evidence>
<evidence type="ECO:0000313" key="14">
    <source>
        <dbReference type="Proteomes" id="UP001177769"/>
    </source>
</evidence>
<feature type="domain" description="Methyl-accepting transducer" evidence="11">
    <location>
        <begin position="355"/>
        <end position="584"/>
    </location>
</feature>
<dbReference type="GO" id="GO:0007165">
    <property type="term" value="P:signal transduction"/>
    <property type="evidence" value="ECO:0007669"/>
    <property type="project" value="UniProtKB-KW"/>
</dbReference>
<evidence type="ECO:0000256" key="3">
    <source>
        <dbReference type="ARBA" id="ARBA00022481"/>
    </source>
</evidence>
<dbReference type="Gene3D" id="1.10.287.950">
    <property type="entry name" value="Methyl-accepting chemotaxis protein"/>
    <property type="match status" value="1"/>
</dbReference>
<dbReference type="PROSITE" id="PS50111">
    <property type="entry name" value="CHEMOTAXIS_TRANSDUC_2"/>
    <property type="match status" value="1"/>
</dbReference>
<dbReference type="GO" id="GO:0004888">
    <property type="term" value="F:transmembrane signaling receptor activity"/>
    <property type="evidence" value="ECO:0007669"/>
    <property type="project" value="TreeGrafter"/>
</dbReference>
<dbReference type="PROSITE" id="PS50885">
    <property type="entry name" value="HAMP"/>
    <property type="match status" value="1"/>
</dbReference>
<evidence type="ECO:0000256" key="7">
    <source>
        <dbReference type="ARBA" id="ARBA00029447"/>
    </source>
</evidence>
<dbReference type="PANTHER" id="PTHR43531">
    <property type="entry name" value="PROTEIN ICFG"/>
    <property type="match status" value="1"/>
</dbReference>
<evidence type="ECO:0000256" key="1">
    <source>
        <dbReference type="ARBA" id="ARBA00004651"/>
    </source>
</evidence>
<dbReference type="CDD" id="cd06225">
    <property type="entry name" value="HAMP"/>
    <property type="match status" value="1"/>
</dbReference>
<evidence type="ECO:0000256" key="5">
    <source>
        <dbReference type="ARBA" id="ARBA00022989"/>
    </source>
</evidence>
<keyword evidence="8" id="KW-0807">Transducer</keyword>
<dbReference type="SMART" id="SM00304">
    <property type="entry name" value="HAMP"/>
    <property type="match status" value="1"/>
</dbReference>
<dbReference type="CDD" id="cd12913">
    <property type="entry name" value="PDC1_MCP_like"/>
    <property type="match status" value="1"/>
</dbReference>
<evidence type="ECO:0000256" key="4">
    <source>
        <dbReference type="ARBA" id="ARBA00022692"/>
    </source>
</evidence>
<keyword evidence="2" id="KW-1003">Cell membrane</keyword>
<feature type="compositionally biased region" description="Basic and acidic residues" evidence="9">
    <location>
        <begin position="679"/>
        <end position="688"/>
    </location>
</feature>
<dbReference type="GO" id="GO:0006935">
    <property type="term" value="P:chemotaxis"/>
    <property type="evidence" value="ECO:0007669"/>
    <property type="project" value="TreeGrafter"/>
</dbReference>
<dbReference type="SUPFAM" id="SSF103190">
    <property type="entry name" value="Sensory domain-like"/>
    <property type="match status" value="1"/>
</dbReference>
<dbReference type="InterPro" id="IPR029151">
    <property type="entry name" value="Sensor-like_sf"/>
</dbReference>
<dbReference type="SUPFAM" id="SSF58104">
    <property type="entry name" value="Methyl-accepting chemotaxis protein (MCP) signaling domain"/>
    <property type="match status" value="1"/>
</dbReference>
<dbReference type="CDD" id="cd12912">
    <property type="entry name" value="PDC2_MCP_like"/>
    <property type="match status" value="1"/>
</dbReference>
<dbReference type="RefSeq" id="WP_285231342.1">
    <property type="nucleotide sequence ID" value="NZ_CP116346.1"/>
</dbReference>
<dbReference type="FunFam" id="1.10.287.950:FF:000001">
    <property type="entry name" value="Methyl-accepting chemotaxis sensory transducer"/>
    <property type="match status" value="1"/>
</dbReference>
<dbReference type="Pfam" id="PF00015">
    <property type="entry name" value="MCPsignal"/>
    <property type="match status" value="1"/>
</dbReference>
<dbReference type="Gene3D" id="3.30.450.20">
    <property type="entry name" value="PAS domain"/>
    <property type="match status" value="2"/>
</dbReference>
<evidence type="ECO:0000256" key="9">
    <source>
        <dbReference type="SAM" id="MobiDB-lite"/>
    </source>
</evidence>
<dbReference type="KEGG" id="pais:PFX98_15275"/>
<proteinExistence type="inferred from homology"/>
<keyword evidence="6 10" id="KW-0472">Membrane</keyword>
<comment type="subcellular location">
    <subcellularLocation>
        <location evidence="1">Cell membrane</location>
        <topology evidence="1">Multi-pass membrane protein</topology>
    </subcellularLocation>
</comment>
<dbReference type="CDD" id="cd11386">
    <property type="entry name" value="MCP_signal"/>
    <property type="match status" value="1"/>
</dbReference>
<accession>A0AA95NAU9</accession>
<dbReference type="AlphaFoldDB" id="A0AA95NAU9"/>
<dbReference type="Pfam" id="PF02743">
    <property type="entry name" value="dCache_1"/>
    <property type="match status" value="1"/>
</dbReference>
<comment type="similarity">
    <text evidence="7">Belongs to the methyl-accepting chemotaxis (MCP) protein family.</text>
</comment>
<dbReference type="InterPro" id="IPR003660">
    <property type="entry name" value="HAMP_dom"/>
</dbReference>
<evidence type="ECO:0000313" key="13">
    <source>
        <dbReference type="EMBL" id="WIT10273.1"/>
    </source>
</evidence>
<keyword evidence="4 10" id="KW-0812">Transmembrane</keyword>
<evidence type="ECO:0000259" key="12">
    <source>
        <dbReference type="PROSITE" id="PS50885"/>
    </source>
</evidence>
<dbReference type="InterPro" id="IPR004089">
    <property type="entry name" value="MCPsignal_dom"/>
</dbReference>
<name>A0AA95NAU9_9BURK</name>
<protein>
    <submittedName>
        <fullName evidence="13">Methyl-accepting chemotaxis protein</fullName>
    </submittedName>
</protein>
<dbReference type="EMBL" id="CP116346">
    <property type="protein sequence ID" value="WIT10273.1"/>
    <property type="molecule type" value="Genomic_DNA"/>
</dbReference>
<keyword evidence="14" id="KW-1185">Reference proteome</keyword>
<dbReference type="Pfam" id="PF00672">
    <property type="entry name" value="HAMP"/>
    <property type="match status" value="1"/>
</dbReference>
<gene>
    <name evidence="13" type="ORF">PFX98_15275</name>
</gene>
<feature type="region of interest" description="Disordered" evidence="9">
    <location>
        <begin position="608"/>
        <end position="688"/>
    </location>
</feature>
<feature type="compositionally biased region" description="Low complexity" evidence="9">
    <location>
        <begin position="612"/>
        <end position="666"/>
    </location>
</feature>
<evidence type="ECO:0000256" key="10">
    <source>
        <dbReference type="SAM" id="Phobius"/>
    </source>
</evidence>
<evidence type="ECO:0000256" key="8">
    <source>
        <dbReference type="PROSITE-ProRule" id="PRU00284"/>
    </source>
</evidence>
<reference evidence="13" key="1">
    <citation type="submission" date="2023-01" db="EMBL/GenBank/DDBJ databases">
        <title>Whole genome sequence of Paucibacter sp. S2-9 isolated from pond sediment.</title>
        <authorList>
            <person name="Jung J.Y."/>
        </authorList>
    </citation>
    <scope>NUCLEOTIDE SEQUENCE</scope>
    <source>
        <strain evidence="13">S2-9</strain>
    </source>
</reference>
<evidence type="ECO:0000256" key="2">
    <source>
        <dbReference type="ARBA" id="ARBA00022475"/>
    </source>
</evidence>
<keyword evidence="3" id="KW-0488">Methylation</keyword>
<dbReference type="Proteomes" id="UP001177769">
    <property type="component" value="Chromosome"/>
</dbReference>
<evidence type="ECO:0000259" key="11">
    <source>
        <dbReference type="PROSITE" id="PS50111"/>
    </source>
</evidence>